<organism evidence="3 4">
    <name type="scientific">Desulforhopalus singaporensis</name>
    <dbReference type="NCBI Taxonomy" id="91360"/>
    <lineage>
        <taxon>Bacteria</taxon>
        <taxon>Pseudomonadati</taxon>
        <taxon>Thermodesulfobacteriota</taxon>
        <taxon>Desulfobulbia</taxon>
        <taxon>Desulfobulbales</taxon>
        <taxon>Desulfocapsaceae</taxon>
        <taxon>Desulforhopalus</taxon>
    </lineage>
</organism>
<feature type="transmembrane region" description="Helical" evidence="1">
    <location>
        <begin position="126"/>
        <end position="144"/>
    </location>
</feature>
<keyword evidence="1" id="KW-1133">Transmembrane helix</keyword>
<reference evidence="3 4" key="1">
    <citation type="submission" date="2016-10" db="EMBL/GenBank/DDBJ databases">
        <authorList>
            <person name="de Groot N.N."/>
        </authorList>
    </citation>
    <scope>NUCLEOTIDE SEQUENCE [LARGE SCALE GENOMIC DNA]</scope>
    <source>
        <strain evidence="3 4">DSM 12130</strain>
    </source>
</reference>
<dbReference type="STRING" id="91360.SAMN05660330_02391"/>
<keyword evidence="1" id="KW-0472">Membrane</keyword>
<feature type="transmembrane region" description="Helical" evidence="1">
    <location>
        <begin position="36"/>
        <end position="56"/>
    </location>
</feature>
<feature type="transmembrane region" description="Helical" evidence="1">
    <location>
        <begin position="150"/>
        <end position="167"/>
    </location>
</feature>
<dbReference type="EMBL" id="FNJI01000015">
    <property type="protein sequence ID" value="SDP31022.1"/>
    <property type="molecule type" value="Genomic_DNA"/>
</dbReference>
<feature type="transmembrane region" description="Helical" evidence="1">
    <location>
        <begin position="263"/>
        <end position="285"/>
    </location>
</feature>
<feature type="domain" description="Acyltransferase 3" evidence="2">
    <location>
        <begin position="6"/>
        <end position="301"/>
    </location>
</feature>
<feature type="transmembrane region" description="Helical" evidence="1">
    <location>
        <begin position="179"/>
        <end position="199"/>
    </location>
</feature>
<dbReference type="Proteomes" id="UP000199073">
    <property type="component" value="Unassembled WGS sequence"/>
</dbReference>
<keyword evidence="4" id="KW-1185">Reference proteome</keyword>
<evidence type="ECO:0000313" key="3">
    <source>
        <dbReference type="EMBL" id="SDP31022.1"/>
    </source>
</evidence>
<evidence type="ECO:0000259" key="2">
    <source>
        <dbReference type="Pfam" id="PF01757"/>
    </source>
</evidence>
<evidence type="ECO:0000313" key="4">
    <source>
        <dbReference type="Proteomes" id="UP000199073"/>
    </source>
</evidence>
<dbReference type="RefSeq" id="WP_092223090.1">
    <property type="nucleotide sequence ID" value="NZ_FNJI01000015.1"/>
</dbReference>
<dbReference type="AlphaFoldDB" id="A0A1H0RNE6"/>
<keyword evidence="1" id="KW-0812">Transmembrane</keyword>
<dbReference type="OrthoDB" id="9814956at2"/>
<dbReference type="InterPro" id="IPR002656">
    <property type="entry name" value="Acyl_transf_3_dom"/>
</dbReference>
<protein>
    <submittedName>
        <fullName evidence="3">Fucose 4-O-acetylase</fullName>
    </submittedName>
</protein>
<dbReference type="PANTHER" id="PTHR37312">
    <property type="entry name" value="MEMBRANE-BOUND ACYLTRANSFERASE YKRP-RELATED"/>
    <property type="match status" value="1"/>
</dbReference>
<dbReference type="PANTHER" id="PTHR37312:SF1">
    <property type="entry name" value="MEMBRANE-BOUND ACYLTRANSFERASE YKRP-RELATED"/>
    <property type="match status" value="1"/>
</dbReference>
<gene>
    <name evidence="3" type="ORF">SAMN05660330_02391</name>
</gene>
<proteinExistence type="predicted"/>
<feature type="transmembrane region" description="Helical" evidence="1">
    <location>
        <begin position="102"/>
        <end position="119"/>
    </location>
</feature>
<evidence type="ECO:0000256" key="1">
    <source>
        <dbReference type="SAM" id="Phobius"/>
    </source>
</evidence>
<feature type="transmembrane region" description="Helical" evidence="1">
    <location>
        <begin position="12"/>
        <end position="30"/>
    </location>
</feature>
<dbReference type="InterPro" id="IPR052734">
    <property type="entry name" value="Nod_factor_acetyltransferase"/>
</dbReference>
<dbReference type="GO" id="GO:0016747">
    <property type="term" value="F:acyltransferase activity, transferring groups other than amino-acyl groups"/>
    <property type="evidence" value="ECO:0007669"/>
    <property type="project" value="InterPro"/>
</dbReference>
<feature type="transmembrane region" description="Helical" evidence="1">
    <location>
        <begin position="227"/>
        <end position="251"/>
    </location>
</feature>
<name>A0A1H0RNE6_9BACT</name>
<feature type="transmembrane region" description="Helical" evidence="1">
    <location>
        <begin position="291"/>
        <end position="309"/>
    </location>
</feature>
<feature type="transmembrane region" description="Helical" evidence="1">
    <location>
        <begin position="68"/>
        <end position="90"/>
    </location>
</feature>
<accession>A0A1H0RNE6</accession>
<sequence>MRDVLLDNLKFVLISLVIIGHVIEPVIGRFDWVKSIYVFIFIFHMPMFAYASGAVSSRNIDNSVVNNIVAKLLIPYLSLELIYSFFDYFMFSRDSLTISPLVPYWILWYLFSLAIWRLLLPIFNQLKFPVLFAILAGLACGINRFDFYLAFSRTFVFFPFFMIGHYYHLSVIKKIHNSGIIKIIGVGFIFVFFVVMLVIPENLDFNLGWIYGSRSYSRLGVDWLNGVFYRLLVYIAAIMLGLSVLSIIKTVRCAGTRYGEDSLYIYVLHGFFMKSLIAMGFYRYIDKGYKVVVLMVVSLLLLPLLRLPILKIICGNIMNPLGSLSNGGLARLVLHNQPEGNYSSARLKSRLGIGE</sequence>
<dbReference type="Pfam" id="PF01757">
    <property type="entry name" value="Acyl_transf_3"/>
    <property type="match status" value="1"/>
</dbReference>